<evidence type="ECO:0000256" key="4">
    <source>
        <dbReference type="ARBA" id="ARBA00023136"/>
    </source>
</evidence>
<reference evidence="7" key="1">
    <citation type="journal article" date="2017" name="Genome Biol.">
        <title>Comparative genomics reveals high biological diversity and specific adaptations in the industrially and medically important fungal genus Aspergillus.</title>
        <authorList>
            <person name="de Vries R.P."/>
            <person name="Riley R."/>
            <person name="Wiebenga A."/>
            <person name="Aguilar-Osorio G."/>
            <person name="Amillis S."/>
            <person name="Uchima C.A."/>
            <person name="Anderluh G."/>
            <person name="Asadollahi M."/>
            <person name="Askin M."/>
            <person name="Barry K."/>
            <person name="Battaglia E."/>
            <person name="Bayram O."/>
            <person name="Benocci T."/>
            <person name="Braus-Stromeyer S.A."/>
            <person name="Caldana C."/>
            <person name="Canovas D."/>
            <person name="Cerqueira G.C."/>
            <person name="Chen F."/>
            <person name="Chen W."/>
            <person name="Choi C."/>
            <person name="Clum A."/>
            <person name="Dos Santos R.A."/>
            <person name="Damasio A.R."/>
            <person name="Diallinas G."/>
            <person name="Emri T."/>
            <person name="Fekete E."/>
            <person name="Flipphi M."/>
            <person name="Freyberg S."/>
            <person name="Gallo A."/>
            <person name="Gournas C."/>
            <person name="Habgood R."/>
            <person name="Hainaut M."/>
            <person name="Harispe M.L."/>
            <person name="Henrissat B."/>
            <person name="Hilden K.S."/>
            <person name="Hope R."/>
            <person name="Hossain A."/>
            <person name="Karabika E."/>
            <person name="Karaffa L."/>
            <person name="Karanyi Z."/>
            <person name="Krasevec N."/>
            <person name="Kuo A."/>
            <person name="Kusch H."/>
            <person name="LaButti K."/>
            <person name="Lagendijk E.L."/>
            <person name="Lapidus A."/>
            <person name="Levasseur A."/>
            <person name="Lindquist E."/>
            <person name="Lipzen A."/>
            <person name="Logrieco A.F."/>
            <person name="MacCabe A."/>
            <person name="Maekelae M.R."/>
            <person name="Malavazi I."/>
            <person name="Melin P."/>
            <person name="Meyer V."/>
            <person name="Mielnichuk N."/>
            <person name="Miskei M."/>
            <person name="Molnar A.P."/>
            <person name="Mule G."/>
            <person name="Ngan C.Y."/>
            <person name="Orejas M."/>
            <person name="Orosz E."/>
            <person name="Ouedraogo J.P."/>
            <person name="Overkamp K.M."/>
            <person name="Park H.-S."/>
            <person name="Perrone G."/>
            <person name="Piumi F."/>
            <person name="Punt P.J."/>
            <person name="Ram A.F."/>
            <person name="Ramon A."/>
            <person name="Rauscher S."/>
            <person name="Record E."/>
            <person name="Riano-Pachon D.M."/>
            <person name="Robert V."/>
            <person name="Roehrig J."/>
            <person name="Ruller R."/>
            <person name="Salamov A."/>
            <person name="Salih N.S."/>
            <person name="Samson R.A."/>
            <person name="Sandor E."/>
            <person name="Sanguinetti M."/>
            <person name="Schuetze T."/>
            <person name="Sepcic K."/>
            <person name="Shelest E."/>
            <person name="Sherlock G."/>
            <person name="Sophianopoulou V."/>
            <person name="Squina F.M."/>
            <person name="Sun H."/>
            <person name="Susca A."/>
            <person name="Todd R.B."/>
            <person name="Tsang A."/>
            <person name="Unkles S.E."/>
            <person name="van de Wiele N."/>
            <person name="van Rossen-Uffink D."/>
            <person name="Oliveira J.V."/>
            <person name="Vesth T.C."/>
            <person name="Visser J."/>
            <person name="Yu J.-H."/>
            <person name="Zhou M."/>
            <person name="Andersen M.R."/>
            <person name="Archer D.B."/>
            <person name="Baker S.E."/>
            <person name="Benoit I."/>
            <person name="Brakhage A.A."/>
            <person name="Braus G.H."/>
            <person name="Fischer R."/>
            <person name="Frisvad J.C."/>
            <person name="Goldman G.H."/>
            <person name="Houbraken J."/>
            <person name="Oakley B."/>
            <person name="Pocsi I."/>
            <person name="Scazzocchio C."/>
            <person name="Seiboth B."/>
            <person name="vanKuyk P.A."/>
            <person name="Wortman J."/>
            <person name="Dyer P.S."/>
            <person name="Grigoriev I.V."/>
        </authorList>
    </citation>
    <scope>NUCLEOTIDE SEQUENCE [LARGE SCALE GENOMIC DNA]</scope>
    <source>
        <strain evidence="7">CBS 516.65</strain>
    </source>
</reference>
<evidence type="ECO:0000256" key="3">
    <source>
        <dbReference type="ARBA" id="ARBA00022989"/>
    </source>
</evidence>
<dbReference type="Gene3D" id="1.20.1250.20">
    <property type="entry name" value="MFS general substrate transporter like domains"/>
    <property type="match status" value="1"/>
</dbReference>
<feature type="transmembrane region" description="Helical" evidence="5">
    <location>
        <begin position="224"/>
        <end position="243"/>
    </location>
</feature>
<evidence type="ECO:0000256" key="2">
    <source>
        <dbReference type="ARBA" id="ARBA00022692"/>
    </source>
</evidence>
<evidence type="ECO:0000313" key="7">
    <source>
        <dbReference type="Proteomes" id="UP000184300"/>
    </source>
</evidence>
<feature type="transmembrane region" description="Helical" evidence="5">
    <location>
        <begin position="86"/>
        <end position="104"/>
    </location>
</feature>
<dbReference type="PANTHER" id="PTHR23501:SF3">
    <property type="entry name" value="MAJOR FACILITATOR SUPERFAMILY (MFS) PROFILE DOMAIN-CONTAINING PROTEIN"/>
    <property type="match status" value="1"/>
</dbReference>
<dbReference type="GO" id="GO:0005886">
    <property type="term" value="C:plasma membrane"/>
    <property type="evidence" value="ECO:0007669"/>
    <property type="project" value="TreeGrafter"/>
</dbReference>
<protein>
    <recommendedName>
        <fullName evidence="8">Major facilitator superfamily (MFS) profile domain-containing protein</fullName>
    </recommendedName>
</protein>
<keyword evidence="4 5" id="KW-0472">Membrane</keyword>
<evidence type="ECO:0000313" key="6">
    <source>
        <dbReference type="EMBL" id="OJJ84476.1"/>
    </source>
</evidence>
<feature type="transmembrane region" description="Helical" evidence="5">
    <location>
        <begin position="25"/>
        <end position="47"/>
    </location>
</feature>
<dbReference type="GO" id="GO:0022857">
    <property type="term" value="F:transmembrane transporter activity"/>
    <property type="evidence" value="ECO:0007669"/>
    <property type="project" value="TreeGrafter"/>
</dbReference>
<keyword evidence="3 5" id="KW-1133">Transmembrane helix</keyword>
<organism evidence="6 7">
    <name type="scientific">Aspergillus glaucus CBS 516.65</name>
    <dbReference type="NCBI Taxonomy" id="1160497"/>
    <lineage>
        <taxon>Eukaryota</taxon>
        <taxon>Fungi</taxon>
        <taxon>Dikarya</taxon>
        <taxon>Ascomycota</taxon>
        <taxon>Pezizomycotina</taxon>
        <taxon>Eurotiomycetes</taxon>
        <taxon>Eurotiomycetidae</taxon>
        <taxon>Eurotiales</taxon>
        <taxon>Aspergillaceae</taxon>
        <taxon>Aspergillus</taxon>
        <taxon>Aspergillus subgen. Aspergillus</taxon>
    </lineage>
</organism>
<dbReference type="AlphaFoldDB" id="A0A1L9VKM6"/>
<feature type="non-terminal residue" evidence="6">
    <location>
        <position position="1"/>
    </location>
</feature>
<keyword evidence="2 5" id="KW-0812">Transmembrane</keyword>
<feature type="transmembrane region" description="Helical" evidence="5">
    <location>
        <begin position="111"/>
        <end position="131"/>
    </location>
</feature>
<feature type="transmembrane region" description="Helical" evidence="5">
    <location>
        <begin position="59"/>
        <end position="80"/>
    </location>
</feature>
<dbReference type="STRING" id="1160497.A0A1L9VKM6"/>
<dbReference type="VEuPathDB" id="FungiDB:ASPGLDRAFT_125730"/>
<gene>
    <name evidence="6" type="ORF">ASPGLDRAFT_125730</name>
</gene>
<comment type="subcellular location">
    <subcellularLocation>
        <location evidence="1">Membrane</location>
        <topology evidence="1">Multi-pass membrane protein</topology>
    </subcellularLocation>
</comment>
<dbReference type="RefSeq" id="XP_022401174.1">
    <property type="nucleotide sequence ID" value="XM_022540586.1"/>
</dbReference>
<accession>A0A1L9VKM6</accession>
<keyword evidence="7" id="KW-1185">Reference proteome</keyword>
<evidence type="ECO:0000256" key="5">
    <source>
        <dbReference type="SAM" id="Phobius"/>
    </source>
</evidence>
<dbReference type="EMBL" id="KV878896">
    <property type="protein sequence ID" value="OJJ84476.1"/>
    <property type="molecule type" value="Genomic_DNA"/>
</dbReference>
<dbReference type="SUPFAM" id="SSF103473">
    <property type="entry name" value="MFS general substrate transporter"/>
    <property type="match status" value="1"/>
</dbReference>
<sequence length="258" mass="28970">YLAPTTFVPWYLLVNRTVISTNIMMFFWEVAGFIWNAYFYSMLIVFWRQSVTNATYINNIYFVGSTIWMLMLGVACRYYGHIKYYSLTLGIPVVMLGTGLMIKYRTKETDIRLVIMCQIIVLIGSGTMYPFEQMTLMAVSPPQHVAALLAVESLLASAGKAVGSAIASAIWTGVFSDRLARYLPKSALPDLSTIYGDIDTQSSFVDGSPERLGVTHSYADTQRIMLIASTCLYVVTFVAVLCWEDIDVKKMKKLTRVA</sequence>
<dbReference type="Proteomes" id="UP000184300">
    <property type="component" value="Unassembled WGS sequence"/>
</dbReference>
<dbReference type="PANTHER" id="PTHR23501">
    <property type="entry name" value="MAJOR FACILITATOR SUPERFAMILY"/>
    <property type="match status" value="1"/>
</dbReference>
<dbReference type="OrthoDB" id="4078873at2759"/>
<evidence type="ECO:0008006" key="8">
    <source>
        <dbReference type="Google" id="ProtNLM"/>
    </source>
</evidence>
<dbReference type="GeneID" id="34456847"/>
<proteinExistence type="predicted"/>
<name>A0A1L9VKM6_ASPGL</name>
<dbReference type="InterPro" id="IPR036259">
    <property type="entry name" value="MFS_trans_sf"/>
</dbReference>
<evidence type="ECO:0000256" key="1">
    <source>
        <dbReference type="ARBA" id="ARBA00004141"/>
    </source>
</evidence>